<keyword evidence="3" id="KW-1185">Reference proteome</keyword>
<dbReference type="PANTHER" id="PTHR33327">
    <property type="entry name" value="ENDONUCLEASE"/>
    <property type="match status" value="1"/>
</dbReference>
<organism evidence="2 3">
    <name type="scientific">Aquatica leii</name>
    <dbReference type="NCBI Taxonomy" id="1421715"/>
    <lineage>
        <taxon>Eukaryota</taxon>
        <taxon>Metazoa</taxon>
        <taxon>Ecdysozoa</taxon>
        <taxon>Arthropoda</taxon>
        <taxon>Hexapoda</taxon>
        <taxon>Insecta</taxon>
        <taxon>Pterygota</taxon>
        <taxon>Neoptera</taxon>
        <taxon>Endopterygota</taxon>
        <taxon>Coleoptera</taxon>
        <taxon>Polyphaga</taxon>
        <taxon>Elateriformia</taxon>
        <taxon>Elateroidea</taxon>
        <taxon>Lampyridae</taxon>
        <taxon>Luciolinae</taxon>
        <taxon>Aquatica</taxon>
    </lineage>
</organism>
<dbReference type="AlphaFoldDB" id="A0AAN7NVB4"/>
<sequence>MASPGINVETPNAPGEPQAAVEEVRQVKLPPFWQVNPTLWFTQVDAQFYTYKVKSDITKYFTVISCLDSAVLQEVSDILVNPPETDKYENLKRQLIERFSDSYDKRLKRLINDIELGDKSPSQLLREMKTLADNKVSEEVLKTLWLQRLPTNIQAILSASSDVTLENMAAIADKIAEVRTTACAMTSATPHIAAVNKKESIAQASSTTTIQALQAQVENLTKMVEQLCRGRERERPRYDRWRSRSRSRSRKRQNVQGYCFYHNRFGDKARRCEQPCTYGSPATQAKPVQEN</sequence>
<accession>A0AAN7NVB4</accession>
<dbReference type="Pfam" id="PF23055">
    <property type="entry name" value="DUF7041"/>
    <property type="match status" value="1"/>
</dbReference>
<name>A0AAN7NVB4_9COLE</name>
<dbReference type="PANTHER" id="PTHR33327:SF3">
    <property type="entry name" value="RNA-DIRECTED DNA POLYMERASE"/>
    <property type="match status" value="1"/>
</dbReference>
<evidence type="ECO:0000259" key="1">
    <source>
        <dbReference type="Pfam" id="PF23055"/>
    </source>
</evidence>
<dbReference type="InterPro" id="IPR055469">
    <property type="entry name" value="DUF7041"/>
</dbReference>
<dbReference type="Proteomes" id="UP001353858">
    <property type="component" value="Unassembled WGS sequence"/>
</dbReference>
<feature type="domain" description="DUF7041" evidence="1">
    <location>
        <begin position="29"/>
        <end position="111"/>
    </location>
</feature>
<gene>
    <name evidence="2" type="ORF">RN001_015159</name>
</gene>
<evidence type="ECO:0000313" key="2">
    <source>
        <dbReference type="EMBL" id="KAK4873130.1"/>
    </source>
</evidence>
<comment type="caution">
    <text evidence="2">The sequence shown here is derived from an EMBL/GenBank/DDBJ whole genome shotgun (WGS) entry which is preliminary data.</text>
</comment>
<reference evidence="3" key="1">
    <citation type="submission" date="2023-01" db="EMBL/GenBank/DDBJ databases">
        <title>Key to firefly adult light organ development and bioluminescence: homeobox transcription factors regulate luciferase expression and transportation to peroxisome.</title>
        <authorList>
            <person name="Fu X."/>
        </authorList>
    </citation>
    <scope>NUCLEOTIDE SEQUENCE [LARGE SCALE GENOMIC DNA]</scope>
</reference>
<proteinExistence type="predicted"/>
<protein>
    <recommendedName>
        <fullName evidence="1">DUF7041 domain-containing protein</fullName>
    </recommendedName>
</protein>
<dbReference type="EMBL" id="JARPUR010000007">
    <property type="protein sequence ID" value="KAK4873130.1"/>
    <property type="molecule type" value="Genomic_DNA"/>
</dbReference>
<evidence type="ECO:0000313" key="3">
    <source>
        <dbReference type="Proteomes" id="UP001353858"/>
    </source>
</evidence>